<reference evidence="3 4" key="1">
    <citation type="submission" date="2018-01" db="EMBL/GenBank/DDBJ databases">
        <title>Species boundaries and ecological features among Paraburkholderia terrae DSMZ17804T, P. hospita DSMZ17164T and P. caribensis DSMZ13236T.</title>
        <authorList>
            <person name="Pratama A.A."/>
        </authorList>
    </citation>
    <scope>NUCLEOTIDE SEQUENCE [LARGE SCALE GENOMIC DNA]</scope>
    <source>
        <strain evidence="3 4">DSM 17804</strain>
    </source>
</reference>
<organism evidence="3 4">
    <name type="scientific">Paraburkholderia terrae</name>
    <dbReference type="NCBI Taxonomy" id="311230"/>
    <lineage>
        <taxon>Bacteria</taxon>
        <taxon>Pseudomonadati</taxon>
        <taxon>Pseudomonadota</taxon>
        <taxon>Betaproteobacteria</taxon>
        <taxon>Burkholderiales</taxon>
        <taxon>Burkholderiaceae</taxon>
        <taxon>Paraburkholderia</taxon>
    </lineage>
</organism>
<dbReference type="Gene3D" id="2.40.180.10">
    <property type="entry name" value="Catalase core domain"/>
    <property type="match status" value="1"/>
</dbReference>
<comment type="function">
    <text evidence="1">Decomposes hydrogen peroxide into water and oxygen; serves to protect cells from the toxic effects of hydrogen peroxide.</text>
</comment>
<evidence type="ECO:0000259" key="2">
    <source>
        <dbReference type="Pfam" id="PF00199"/>
    </source>
</evidence>
<gene>
    <name evidence="3" type="ORF">C2L65_44195</name>
</gene>
<dbReference type="InterPro" id="IPR011614">
    <property type="entry name" value="Catalase_core"/>
</dbReference>
<dbReference type="InterPro" id="IPR020835">
    <property type="entry name" value="Catalase_sf"/>
</dbReference>
<dbReference type="Proteomes" id="UP000243502">
    <property type="component" value="Chromosome 4"/>
</dbReference>
<dbReference type="AlphaFoldDB" id="A0A2I8F416"/>
<dbReference type="Gene3D" id="1.20.1280.120">
    <property type="match status" value="1"/>
</dbReference>
<evidence type="ECO:0000313" key="3">
    <source>
        <dbReference type="EMBL" id="AUT66616.1"/>
    </source>
</evidence>
<dbReference type="KEGG" id="pter:C2L65_44195"/>
<dbReference type="GO" id="GO:0020037">
    <property type="term" value="F:heme binding"/>
    <property type="evidence" value="ECO:0007669"/>
    <property type="project" value="InterPro"/>
</dbReference>
<accession>A0A2I8F416</accession>
<sequence length="214" mass="24003">MPWRWRDWHQSRATKADCFRVRGGEDFLKLSVIEPVSKCSEKGEDTYLGSHPVAKAFLTARKPFPVSYATLPYFGVNTFRFIDSKGVVTHGRYQILPVDGAHYLSDAKAAKAAPDYLQSEIRVRVSRAPVRFRLMLQIAQSGDKLDDPSEVWSSDHRTVELGTISITKAADDGLAAERQLMFLPNALPPGTEVEDPMFNARSGAYPISFARRQQ</sequence>
<dbReference type="OrthoDB" id="9761719at2"/>
<dbReference type="EMBL" id="CP026114">
    <property type="protein sequence ID" value="AUT66616.1"/>
    <property type="molecule type" value="Genomic_DNA"/>
</dbReference>
<evidence type="ECO:0000256" key="1">
    <source>
        <dbReference type="ARBA" id="ARBA00002974"/>
    </source>
</evidence>
<proteinExistence type="predicted"/>
<feature type="domain" description="Catalase core" evidence="2">
    <location>
        <begin position="59"/>
        <end position="206"/>
    </location>
</feature>
<protein>
    <submittedName>
        <fullName evidence="3">Catalase</fullName>
    </submittedName>
</protein>
<dbReference type="GO" id="GO:0004096">
    <property type="term" value="F:catalase activity"/>
    <property type="evidence" value="ECO:0007669"/>
    <property type="project" value="InterPro"/>
</dbReference>
<dbReference type="Pfam" id="PF00199">
    <property type="entry name" value="Catalase"/>
    <property type="match status" value="1"/>
</dbReference>
<dbReference type="SUPFAM" id="SSF56634">
    <property type="entry name" value="Heme-dependent catalase-like"/>
    <property type="match status" value="1"/>
</dbReference>
<name>A0A2I8F416_9BURK</name>
<evidence type="ECO:0000313" key="4">
    <source>
        <dbReference type="Proteomes" id="UP000243502"/>
    </source>
</evidence>